<proteinExistence type="predicted"/>
<gene>
    <name evidence="1" type="ORF">SERLADRAFT_457075</name>
</gene>
<accession>F8NGR2</accession>
<organism>
    <name type="scientific">Serpula lacrymans var. lacrymans (strain S7.9)</name>
    <name type="common">Dry rot fungus</name>
    <dbReference type="NCBI Taxonomy" id="578457"/>
    <lineage>
        <taxon>Eukaryota</taxon>
        <taxon>Fungi</taxon>
        <taxon>Dikarya</taxon>
        <taxon>Basidiomycota</taxon>
        <taxon>Agaricomycotina</taxon>
        <taxon>Agaricomycetes</taxon>
        <taxon>Agaricomycetidae</taxon>
        <taxon>Boletales</taxon>
        <taxon>Coniophorineae</taxon>
        <taxon>Serpulaceae</taxon>
        <taxon>Serpula</taxon>
    </lineage>
</organism>
<sequence length="86" mass="10187">MQALWLRWIFFNRTKFIANYFDATKAFIDDSWRMIHRAAGWSALRVFLLVLVVNRFLTGLEVVTILRQYENLTGMDQWCPIGNSQT</sequence>
<evidence type="ECO:0000313" key="1">
    <source>
        <dbReference type="EMBL" id="EGO29395.1"/>
    </source>
</evidence>
<protein>
    <submittedName>
        <fullName evidence="1">Uncharacterized protein</fullName>
    </submittedName>
</protein>
<dbReference type="RefSeq" id="XP_007313637.1">
    <property type="nucleotide sequence ID" value="XM_007313575.1"/>
</dbReference>
<dbReference type="EMBL" id="GL945429">
    <property type="protein sequence ID" value="EGO29395.1"/>
    <property type="molecule type" value="Genomic_DNA"/>
</dbReference>
<name>F8NGR2_SERL9</name>
<reference evidence="1" key="1">
    <citation type="submission" date="2011-04" db="EMBL/GenBank/DDBJ databases">
        <title>Evolution of plant cell wall degrading machinery underlies the functional diversity of forest fungi.</title>
        <authorList>
            <consortium name="US DOE Joint Genome Institute (JGI-PGF)"/>
            <person name="Eastwood D.C."/>
            <person name="Floudas D."/>
            <person name="Binder M."/>
            <person name="Majcherczyk A."/>
            <person name="Schneider P."/>
            <person name="Aerts A."/>
            <person name="Asiegbu F.O."/>
            <person name="Baker S.E."/>
            <person name="Barry K."/>
            <person name="Bendiksby M."/>
            <person name="Blumentritt M."/>
            <person name="Coutinho P.M."/>
            <person name="Cullen D."/>
            <person name="Cullen D."/>
            <person name="Gathman A."/>
            <person name="Goodell B."/>
            <person name="Henrissat B."/>
            <person name="Ihrmark K."/>
            <person name="Kauserud H."/>
            <person name="Kohler A."/>
            <person name="LaButti K."/>
            <person name="Lapidus A."/>
            <person name="Lavin J.L."/>
            <person name="Lee Y.-H."/>
            <person name="Lindquist E."/>
            <person name="Lilly W."/>
            <person name="Lucas S."/>
            <person name="Morin E."/>
            <person name="Murat C."/>
            <person name="Oguiza J.A."/>
            <person name="Park J."/>
            <person name="Pisabarro A.G."/>
            <person name="Riley R."/>
            <person name="Rosling A."/>
            <person name="Salamov A."/>
            <person name="Schmidt O."/>
            <person name="Schmutz J."/>
            <person name="Skrede I."/>
            <person name="Stenlid J."/>
            <person name="Wiebenga A."/>
            <person name="Xie X."/>
            <person name="Kues U."/>
            <person name="Hibbett D.S."/>
            <person name="Hoffmeister D."/>
            <person name="Hogberg N."/>
            <person name="Martin F."/>
            <person name="Grigoriev I.V."/>
            <person name="Watkinson S.C."/>
        </authorList>
    </citation>
    <scope>NUCLEOTIDE SEQUENCE</scope>
    <source>
        <strain evidence="1">S7.9</strain>
    </source>
</reference>
<dbReference type="AlphaFoldDB" id="F8NGR2"/>
<dbReference type="HOGENOM" id="CLU_2661107_0_0_1"/>
<dbReference type="GeneID" id="18817459"/>
<dbReference type="OrthoDB" id="3249923at2759"/>
<dbReference type="Proteomes" id="UP000008064">
    <property type="component" value="Unassembled WGS sequence"/>
</dbReference>
<dbReference type="KEGG" id="sla:SERLADRAFT_457075"/>